<organism evidence="2 3">
    <name type="scientific">Rhizoctonia solani</name>
    <dbReference type="NCBI Taxonomy" id="456999"/>
    <lineage>
        <taxon>Eukaryota</taxon>
        <taxon>Fungi</taxon>
        <taxon>Dikarya</taxon>
        <taxon>Basidiomycota</taxon>
        <taxon>Agaricomycotina</taxon>
        <taxon>Agaricomycetes</taxon>
        <taxon>Cantharellales</taxon>
        <taxon>Ceratobasidiaceae</taxon>
        <taxon>Rhizoctonia</taxon>
    </lineage>
</organism>
<dbReference type="AlphaFoldDB" id="A0A8H3C5I8"/>
<sequence length="181" mass="19180">MPHHIRTTLLVLNFEYIIMFSFQSIITTLTVTLVVAAGAQAEKHTITFKNNCGRGTPKLIQAGNTLHSGGGSYTHNGALMSAIAYLQTGECLLNGEKCTTLETSLRNPPSPGAGSSTDVTLISPHKFNVAVGFNYSGGCNGVGNRCGSASCCPNGAFCKPDDYQAQRQCQVNDVNLVVTFC</sequence>
<proteinExistence type="predicted"/>
<evidence type="ECO:0000313" key="3">
    <source>
        <dbReference type="Proteomes" id="UP000663861"/>
    </source>
</evidence>
<keyword evidence="1" id="KW-0812">Transmembrane</keyword>
<evidence type="ECO:0000313" key="2">
    <source>
        <dbReference type="EMBL" id="CAE6471855.1"/>
    </source>
</evidence>
<keyword evidence="1" id="KW-1133">Transmembrane helix</keyword>
<dbReference type="EMBL" id="CAJMWY010001621">
    <property type="protein sequence ID" value="CAE6471855.1"/>
    <property type="molecule type" value="Genomic_DNA"/>
</dbReference>
<gene>
    <name evidence="2" type="ORF">RDB_LOCUS83902</name>
</gene>
<name>A0A8H3C5I8_9AGAM</name>
<reference evidence="2" key="1">
    <citation type="submission" date="2021-01" db="EMBL/GenBank/DDBJ databases">
        <authorList>
            <person name="Kaushik A."/>
        </authorList>
    </citation>
    <scope>NUCLEOTIDE SEQUENCE</scope>
    <source>
        <strain evidence="2">AG4-RS23</strain>
    </source>
</reference>
<protein>
    <recommendedName>
        <fullName evidence="4">Glycopeptide</fullName>
    </recommendedName>
</protein>
<dbReference type="Proteomes" id="UP000663861">
    <property type="component" value="Unassembled WGS sequence"/>
</dbReference>
<comment type="caution">
    <text evidence="2">The sequence shown here is derived from an EMBL/GenBank/DDBJ whole genome shotgun (WGS) entry which is preliminary data.</text>
</comment>
<evidence type="ECO:0000256" key="1">
    <source>
        <dbReference type="SAM" id="Phobius"/>
    </source>
</evidence>
<evidence type="ECO:0008006" key="4">
    <source>
        <dbReference type="Google" id="ProtNLM"/>
    </source>
</evidence>
<accession>A0A8H3C5I8</accession>
<keyword evidence="1" id="KW-0472">Membrane</keyword>
<feature type="transmembrane region" description="Helical" evidence="1">
    <location>
        <begin position="16"/>
        <end position="39"/>
    </location>
</feature>